<sequence length="128" mass="14232">MNQPKAEQAIVNGIYAAVAWLILDFGLLLQVHGEQTLSFLVSRPEMAASAIIVIACIAGLFYKSRLASISLFLLFLLPLVIRAVQGAFPSTMFLLFSLILLYFFLTAVLGTFNYHHLKTLNRDTNKPD</sequence>
<comment type="caution">
    <text evidence="2">The sequence shown here is derived from an EMBL/GenBank/DDBJ whole genome shotgun (WGS) entry which is preliminary data.</text>
</comment>
<keyword evidence="1" id="KW-1133">Transmembrane helix</keyword>
<dbReference type="EMBL" id="QFXE01000006">
    <property type="protein sequence ID" value="RDH87219.1"/>
    <property type="molecule type" value="Genomic_DNA"/>
</dbReference>
<feature type="transmembrane region" description="Helical" evidence="1">
    <location>
        <begin position="94"/>
        <end position="112"/>
    </location>
</feature>
<organism evidence="2 3">
    <name type="scientific">endosymbiont of Escarpia spicata</name>
    <dbReference type="NCBI Taxonomy" id="2200908"/>
    <lineage>
        <taxon>Bacteria</taxon>
        <taxon>Pseudomonadati</taxon>
        <taxon>Pseudomonadota</taxon>
        <taxon>Gammaproteobacteria</taxon>
        <taxon>sulfur-oxidizing symbionts</taxon>
    </lineage>
</organism>
<keyword evidence="3" id="KW-1185">Reference proteome</keyword>
<feature type="transmembrane region" description="Helical" evidence="1">
    <location>
        <begin position="69"/>
        <end position="88"/>
    </location>
</feature>
<name>A0A370DS09_9GAMM</name>
<proteinExistence type="predicted"/>
<protein>
    <submittedName>
        <fullName evidence="2">Uncharacterized protein</fullName>
    </submittedName>
</protein>
<evidence type="ECO:0000313" key="2">
    <source>
        <dbReference type="EMBL" id="RDH87219.1"/>
    </source>
</evidence>
<evidence type="ECO:0000313" key="3">
    <source>
        <dbReference type="Proteomes" id="UP000254771"/>
    </source>
</evidence>
<gene>
    <name evidence="2" type="ORF">DIZ78_05300</name>
</gene>
<evidence type="ECO:0000256" key="1">
    <source>
        <dbReference type="SAM" id="Phobius"/>
    </source>
</evidence>
<feature type="transmembrane region" description="Helical" evidence="1">
    <location>
        <begin position="46"/>
        <end position="62"/>
    </location>
</feature>
<keyword evidence="1" id="KW-0812">Transmembrane</keyword>
<feature type="transmembrane region" description="Helical" evidence="1">
    <location>
        <begin position="12"/>
        <end position="31"/>
    </location>
</feature>
<accession>A0A370DS09</accession>
<dbReference type="Proteomes" id="UP000254771">
    <property type="component" value="Unassembled WGS sequence"/>
</dbReference>
<dbReference type="AlphaFoldDB" id="A0A370DS09"/>
<keyword evidence="1" id="KW-0472">Membrane</keyword>
<reference evidence="2 3" key="1">
    <citation type="journal article" date="2018" name="ISME J.">
        <title>Endosymbiont genomes yield clues of tubeworm success.</title>
        <authorList>
            <person name="Li Y."/>
            <person name="Liles M.R."/>
            <person name="Halanych K.M."/>
        </authorList>
    </citation>
    <scope>NUCLEOTIDE SEQUENCE [LARGE SCALE GENOMIC DNA]</scope>
    <source>
        <strain evidence="2">A1462</strain>
    </source>
</reference>